<protein>
    <submittedName>
        <fullName evidence="1">Uncharacterized protein</fullName>
    </submittedName>
</protein>
<evidence type="ECO:0000313" key="2">
    <source>
        <dbReference type="Proteomes" id="UP000184280"/>
    </source>
</evidence>
<dbReference type="Proteomes" id="UP000184280">
    <property type="component" value="Unassembled WGS sequence"/>
</dbReference>
<sequence length="29" mass="3272">MIITKNIHPGSASWKAFLEMGARFEHSPD</sequence>
<dbReference type="EMBL" id="FRCJ01000001">
    <property type="protein sequence ID" value="SHL79633.1"/>
    <property type="molecule type" value="Genomic_DNA"/>
</dbReference>
<name>A0A1M7DJV2_XYLRU</name>
<dbReference type="AlphaFoldDB" id="A0A1M7DJV2"/>
<gene>
    <name evidence="1" type="ORF">SAMN04488494_0759</name>
</gene>
<proteinExistence type="predicted"/>
<reference evidence="1 2" key="1">
    <citation type="submission" date="2016-11" db="EMBL/GenBank/DDBJ databases">
        <authorList>
            <person name="Jaros S."/>
            <person name="Januszkiewicz K."/>
            <person name="Wedrychowicz H."/>
        </authorList>
    </citation>
    <scope>NUCLEOTIDE SEQUENCE [LARGE SCALE GENOMIC DNA]</scope>
    <source>
        <strain evidence="1 2">BPI-34</strain>
    </source>
</reference>
<evidence type="ECO:0000313" key="1">
    <source>
        <dbReference type="EMBL" id="SHL79633.1"/>
    </source>
</evidence>
<accession>A0A1M7DJV2</accession>
<organism evidence="1 2">
    <name type="scientific">Xylanibacter ruminicola</name>
    <name type="common">Prevotella ruminicola</name>
    <dbReference type="NCBI Taxonomy" id="839"/>
    <lineage>
        <taxon>Bacteria</taxon>
        <taxon>Pseudomonadati</taxon>
        <taxon>Bacteroidota</taxon>
        <taxon>Bacteroidia</taxon>
        <taxon>Bacteroidales</taxon>
        <taxon>Prevotellaceae</taxon>
        <taxon>Xylanibacter</taxon>
    </lineage>
</organism>